<gene>
    <name evidence="7" type="ORF">E7Z73_01840</name>
</gene>
<evidence type="ECO:0000256" key="2">
    <source>
        <dbReference type="ARBA" id="ARBA00022692"/>
    </source>
</evidence>
<dbReference type="InterPro" id="IPR039421">
    <property type="entry name" value="Type_1_exporter"/>
</dbReference>
<dbReference type="GO" id="GO:0005524">
    <property type="term" value="F:ATP binding"/>
    <property type="evidence" value="ECO:0007669"/>
    <property type="project" value="UniProtKB-KW"/>
</dbReference>
<dbReference type="GO" id="GO:0015421">
    <property type="term" value="F:ABC-type oligopeptide transporter activity"/>
    <property type="evidence" value="ECO:0007669"/>
    <property type="project" value="TreeGrafter"/>
</dbReference>
<evidence type="ECO:0000259" key="6">
    <source>
        <dbReference type="PROSITE" id="PS50929"/>
    </source>
</evidence>
<feature type="transmembrane region" description="Helical" evidence="5">
    <location>
        <begin position="171"/>
        <end position="189"/>
    </location>
</feature>
<dbReference type="SUPFAM" id="SSF90123">
    <property type="entry name" value="ABC transporter transmembrane region"/>
    <property type="match status" value="1"/>
</dbReference>
<keyword evidence="7" id="KW-0547">Nucleotide-binding</keyword>
<protein>
    <submittedName>
        <fullName evidence="7">ABC transporter ATP-binding protein</fullName>
    </submittedName>
</protein>
<feature type="transmembrane region" description="Helical" evidence="5">
    <location>
        <begin position="148"/>
        <end position="165"/>
    </location>
</feature>
<evidence type="ECO:0000256" key="4">
    <source>
        <dbReference type="ARBA" id="ARBA00023136"/>
    </source>
</evidence>
<dbReference type="EMBL" id="SUTE01000013">
    <property type="protein sequence ID" value="MBE6504474.1"/>
    <property type="molecule type" value="Genomic_DNA"/>
</dbReference>
<dbReference type="PANTHER" id="PTHR43394:SF1">
    <property type="entry name" value="ATP-BINDING CASSETTE SUB-FAMILY B MEMBER 10, MITOCHONDRIAL"/>
    <property type="match status" value="1"/>
</dbReference>
<dbReference type="InterPro" id="IPR027417">
    <property type="entry name" value="P-loop_NTPase"/>
</dbReference>
<comment type="caution">
    <text evidence="7">The sequence shown here is derived from an EMBL/GenBank/DDBJ whole genome shotgun (WGS) entry which is preliminary data.</text>
</comment>
<sequence length="539" mass="61016">MVNEYSTKILLKKFWKFLSEFKFEIFVAIFLTILSVNILVYAPKLVGRIVNSILNFYVLENEVQIFESFDDLIQISILYTVGYSLRIPISTIMAKISEKTTANLKSALNDKLNYLSPNTFNDEYSGNVLARLNNDVANIKSFVNKTTILFLSDVLIIIFVIFAAITMNFKLSLLFLGILPIYTIIIYVAHRKTISNYKSYQDILGKQMGHIGIFLPNRLMINLLNSDNFSKKYFKSLNSEQKDVYIKSRFYSDIANPASSLLTYAVQLLLYSIAGYMVVNGGISLGEFSTFALYIQLFKKPFLSLTGTFNSIRVAFSSLNRVLEILELPDDINPDASVLNKEDVKGDIEFKDISYKNISNLNLKIQSGEIINLVGESKDDLIDLLLLFDKTDNEKILLDGEDIAQYTPNSYRGVYGVSLEDDWIASESVRDNISYADRDIGMDKIVETTKLLGIHELIEKFPDGYDTKLSNDFKNFSSGEGKLICVARALMADSKILILNYPNYLSVEKLKTITEGKTALILTPDDTLIDFADKTVYLD</sequence>
<name>A0A8T3VJY2_9EURY</name>
<proteinExistence type="predicted"/>
<keyword evidence="4 5" id="KW-0472">Membrane</keyword>
<reference evidence="7" key="1">
    <citation type="submission" date="2019-04" db="EMBL/GenBank/DDBJ databases">
        <title>Evolution of Biomass-Degrading Anaerobic Consortia Revealed by Metagenomics.</title>
        <authorList>
            <person name="Peng X."/>
        </authorList>
    </citation>
    <scope>NUCLEOTIDE SEQUENCE</scope>
    <source>
        <strain evidence="7">SIG12</strain>
    </source>
</reference>
<keyword evidence="3 5" id="KW-1133">Transmembrane helix</keyword>
<feature type="transmembrane region" description="Helical" evidence="5">
    <location>
        <begin position="21"/>
        <end position="42"/>
    </location>
</feature>
<dbReference type="PANTHER" id="PTHR43394">
    <property type="entry name" value="ATP-DEPENDENT PERMEASE MDL1, MITOCHONDRIAL"/>
    <property type="match status" value="1"/>
</dbReference>
<evidence type="ECO:0000256" key="3">
    <source>
        <dbReference type="ARBA" id="ARBA00022989"/>
    </source>
</evidence>
<accession>A0A8T3VJY2</accession>
<dbReference type="GO" id="GO:0016020">
    <property type="term" value="C:membrane"/>
    <property type="evidence" value="ECO:0007669"/>
    <property type="project" value="UniProtKB-SubCell"/>
</dbReference>
<keyword evidence="7" id="KW-0067">ATP-binding</keyword>
<dbReference type="Proteomes" id="UP000762703">
    <property type="component" value="Unassembled WGS sequence"/>
</dbReference>
<dbReference type="Gene3D" id="1.20.1560.10">
    <property type="entry name" value="ABC transporter type 1, transmembrane domain"/>
    <property type="match status" value="1"/>
</dbReference>
<dbReference type="AlphaFoldDB" id="A0A8T3VJY2"/>
<organism evidence="7 8">
    <name type="scientific">Methanobrevibacter millerae</name>
    <dbReference type="NCBI Taxonomy" id="230361"/>
    <lineage>
        <taxon>Archaea</taxon>
        <taxon>Methanobacteriati</taxon>
        <taxon>Methanobacteriota</taxon>
        <taxon>Methanomada group</taxon>
        <taxon>Methanobacteria</taxon>
        <taxon>Methanobacteriales</taxon>
        <taxon>Methanobacteriaceae</taxon>
        <taxon>Methanobrevibacter</taxon>
    </lineage>
</organism>
<dbReference type="Gene3D" id="3.40.50.300">
    <property type="entry name" value="P-loop containing nucleotide triphosphate hydrolases"/>
    <property type="match status" value="1"/>
</dbReference>
<evidence type="ECO:0000313" key="8">
    <source>
        <dbReference type="Proteomes" id="UP000762703"/>
    </source>
</evidence>
<comment type="subcellular location">
    <subcellularLocation>
        <location evidence="1">Membrane</location>
        <topology evidence="1">Multi-pass membrane protein</topology>
    </subcellularLocation>
</comment>
<dbReference type="GO" id="GO:0016887">
    <property type="term" value="F:ATP hydrolysis activity"/>
    <property type="evidence" value="ECO:0007669"/>
    <property type="project" value="InterPro"/>
</dbReference>
<evidence type="ECO:0000256" key="1">
    <source>
        <dbReference type="ARBA" id="ARBA00004141"/>
    </source>
</evidence>
<dbReference type="RefSeq" id="WP_303736121.1">
    <property type="nucleotide sequence ID" value="NZ_SUTE01000013.1"/>
</dbReference>
<dbReference type="InterPro" id="IPR011527">
    <property type="entry name" value="ABC1_TM_dom"/>
</dbReference>
<keyword evidence="2 5" id="KW-0812">Transmembrane</keyword>
<dbReference type="Pfam" id="PF00664">
    <property type="entry name" value="ABC_membrane"/>
    <property type="match status" value="1"/>
</dbReference>
<dbReference type="Pfam" id="PF00005">
    <property type="entry name" value="ABC_tran"/>
    <property type="match status" value="1"/>
</dbReference>
<dbReference type="PROSITE" id="PS50929">
    <property type="entry name" value="ABC_TM1F"/>
    <property type="match status" value="1"/>
</dbReference>
<evidence type="ECO:0000313" key="7">
    <source>
        <dbReference type="EMBL" id="MBE6504474.1"/>
    </source>
</evidence>
<feature type="domain" description="ABC transmembrane type-1" evidence="6">
    <location>
        <begin position="26"/>
        <end position="312"/>
    </location>
</feature>
<evidence type="ECO:0000256" key="5">
    <source>
        <dbReference type="SAM" id="Phobius"/>
    </source>
</evidence>
<dbReference type="InterPro" id="IPR003439">
    <property type="entry name" value="ABC_transporter-like_ATP-bd"/>
</dbReference>
<dbReference type="SUPFAM" id="SSF52540">
    <property type="entry name" value="P-loop containing nucleoside triphosphate hydrolases"/>
    <property type="match status" value="1"/>
</dbReference>
<dbReference type="InterPro" id="IPR036640">
    <property type="entry name" value="ABC1_TM_sf"/>
</dbReference>